<accession>A0ABV5ILH3</accession>
<dbReference type="RefSeq" id="WP_229824782.1">
    <property type="nucleotide sequence ID" value="NZ_BMRC01000025.1"/>
</dbReference>
<keyword evidence="1" id="KW-0805">Transcription regulation</keyword>
<organism evidence="4 5">
    <name type="scientific">Nonomuraea spiralis</name>
    <dbReference type="NCBI Taxonomy" id="46182"/>
    <lineage>
        <taxon>Bacteria</taxon>
        <taxon>Bacillati</taxon>
        <taxon>Actinomycetota</taxon>
        <taxon>Actinomycetes</taxon>
        <taxon>Streptosporangiales</taxon>
        <taxon>Streptosporangiaceae</taxon>
        <taxon>Nonomuraea</taxon>
    </lineage>
</organism>
<dbReference type="Gene3D" id="1.10.357.10">
    <property type="entry name" value="Tetracycline Repressor, domain 2"/>
    <property type="match status" value="1"/>
</dbReference>
<dbReference type="InterPro" id="IPR036271">
    <property type="entry name" value="Tet_transcr_reg_TetR-rel_C_sf"/>
</dbReference>
<dbReference type="InterPro" id="IPR011075">
    <property type="entry name" value="TetR_C"/>
</dbReference>
<keyword evidence="5" id="KW-1185">Reference proteome</keyword>
<dbReference type="SUPFAM" id="SSF48498">
    <property type="entry name" value="Tetracyclin repressor-like, C-terminal domain"/>
    <property type="match status" value="1"/>
</dbReference>
<dbReference type="EMBL" id="JBHMEI010000029">
    <property type="protein sequence ID" value="MFB9205397.1"/>
    <property type="molecule type" value="Genomic_DNA"/>
</dbReference>
<feature type="domain" description="Tetracyclin repressor-like C-terminal" evidence="3">
    <location>
        <begin position="8"/>
        <end position="90"/>
    </location>
</feature>
<keyword evidence="2" id="KW-0804">Transcription</keyword>
<reference evidence="4 5" key="1">
    <citation type="submission" date="2024-09" db="EMBL/GenBank/DDBJ databases">
        <authorList>
            <person name="Sun Q."/>
            <person name="Mori K."/>
        </authorList>
    </citation>
    <scope>NUCLEOTIDE SEQUENCE [LARGE SCALE GENOMIC DNA]</scope>
    <source>
        <strain evidence="4 5">CCM 3426</strain>
    </source>
</reference>
<dbReference type="Proteomes" id="UP001589647">
    <property type="component" value="Unassembled WGS sequence"/>
</dbReference>
<gene>
    <name evidence="4" type="ORF">ACFFV7_29675</name>
</gene>
<evidence type="ECO:0000313" key="5">
    <source>
        <dbReference type="Proteomes" id="UP001589647"/>
    </source>
</evidence>
<dbReference type="Pfam" id="PF16859">
    <property type="entry name" value="TetR_C_11"/>
    <property type="match status" value="1"/>
</dbReference>
<evidence type="ECO:0000256" key="1">
    <source>
        <dbReference type="ARBA" id="ARBA00023015"/>
    </source>
</evidence>
<comment type="caution">
    <text evidence="4">The sequence shown here is derived from an EMBL/GenBank/DDBJ whole genome shotgun (WGS) entry which is preliminary data.</text>
</comment>
<evidence type="ECO:0000256" key="2">
    <source>
        <dbReference type="ARBA" id="ARBA00023163"/>
    </source>
</evidence>
<protein>
    <submittedName>
        <fullName evidence="4">TetR-like C-terminal domain-containing protein</fullName>
    </submittedName>
</protein>
<sequence>MQNTLAFDDTTSVREDLRRQLHSFAEVMGTPGGRALRQLIGQSQTDGDLATAYRALYSSGRRELAYWRLAPAQDIGEIRADVDALVDNLFDGIAPR</sequence>
<name>A0ABV5ILH3_9ACTN</name>
<proteinExistence type="predicted"/>
<evidence type="ECO:0000259" key="3">
    <source>
        <dbReference type="Pfam" id="PF16859"/>
    </source>
</evidence>
<evidence type="ECO:0000313" key="4">
    <source>
        <dbReference type="EMBL" id="MFB9205397.1"/>
    </source>
</evidence>